<gene>
    <name evidence="4" type="ORF">OLC1_LOCUS7634</name>
</gene>
<dbReference type="PANTHER" id="PTHR45418:SF5">
    <property type="entry name" value="BRCA2-INTERACTING PROTEIN-LIKE-RELATED"/>
    <property type="match status" value="1"/>
</dbReference>
<keyword evidence="2" id="KW-0963">Cytoplasm</keyword>
<feature type="compositionally biased region" description="Polar residues" evidence="3">
    <location>
        <begin position="111"/>
        <end position="128"/>
    </location>
</feature>
<comment type="subcellular location">
    <subcellularLocation>
        <location evidence="1">Cytoplasm</location>
    </subcellularLocation>
</comment>
<dbReference type="PANTHER" id="PTHR45418">
    <property type="entry name" value="CANCER/TESTIS ANTIGEN 55"/>
    <property type="match status" value="1"/>
</dbReference>
<dbReference type="InterPro" id="IPR027417">
    <property type="entry name" value="P-loop_NTPase"/>
</dbReference>
<evidence type="ECO:0000256" key="3">
    <source>
        <dbReference type="SAM" id="MobiDB-lite"/>
    </source>
</evidence>
<evidence type="ECO:0000313" key="4">
    <source>
        <dbReference type="EMBL" id="CAI9097034.1"/>
    </source>
</evidence>
<feature type="region of interest" description="Disordered" evidence="3">
    <location>
        <begin position="111"/>
        <end position="171"/>
    </location>
</feature>
<evidence type="ECO:0000256" key="2">
    <source>
        <dbReference type="ARBA" id="ARBA00022490"/>
    </source>
</evidence>
<dbReference type="Proteomes" id="UP001161247">
    <property type="component" value="Chromosome 2"/>
</dbReference>
<dbReference type="GO" id="GO:0005737">
    <property type="term" value="C:cytoplasm"/>
    <property type="evidence" value="ECO:0007669"/>
    <property type="project" value="UniProtKB-SubCell"/>
</dbReference>
<accession>A0AAV1CN40</accession>
<dbReference type="Gene3D" id="3.40.50.300">
    <property type="entry name" value="P-loop containing nucleotide triphosphate hydrolases"/>
    <property type="match status" value="1"/>
</dbReference>
<reference evidence="4" key="1">
    <citation type="submission" date="2023-03" db="EMBL/GenBank/DDBJ databases">
        <authorList>
            <person name="Julca I."/>
        </authorList>
    </citation>
    <scope>NUCLEOTIDE SEQUENCE</scope>
</reference>
<protein>
    <submittedName>
        <fullName evidence="4">OLC1v1033330C5</fullName>
    </submittedName>
</protein>
<organism evidence="4 5">
    <name type="scientific">Oldenlandia corymbosa var. corymbosa</name>
    <dbReference type="NCBI Taxonomy" id="529605"/>
    <lineage>
        <taxon>Eukaryota</taxon>
        <taxon>Viridiplantae</taxon>
        <taxon>Streptophyta</taxon>
        <taxon>Embryophyta</taxon>
        <taxon>Tracheophyta</taxon>
        <taxon>Spermatophyta</taxon>
        <taxon>Magnoliopsida</taxon>
        <taxon>eudicotyledons</taxon>
        <taxon>Gunneridae</taxon>
        <taxon>Pentapetalae</taxon>
        <taxon>asterids</taxon>
        <taxon>lamiids</taxon>
        <taxon>Gentianales</taxon>
        <taxon>Rubiaceae</taxon>
        <taxon>Rubioideae</taxon>
        <taxon>Spermacoceae</taxon>
        <taxon>Hedyotis-Oldenlandia complex</taxon>
        <taxon>Oldenlandia</taxon>
    </lineage>
</organism>
<evidence type="ECO:0000313" key="5">
    <source>
        <dbReference type="Proteomes" id="UP001161247"/>
    </source>
</evidence>
<keyword evidence="5" id="KW-1185">Reference proteome</keyword>
<evidence type="ECO:0000256" key="1">
    <source>
        <dbReference type="ARBA" id="ARBA00004496"/>
    </source>
</evidence>
<dbReference type="EMBL" id="OX459119">
    <property type="protein sequence ID" value="CAI9097034.1"/>
    <property type="molecule type" value="Genomic_DNA"/>
</dbReference>
<name>A0AAV1CN40_OLDCO</name>
<proteinExistence type="predicted"/>
<dbReference type="AlphaFoldDB" id="A0AAV1CN40"/>
<feature type="compositionally biased region" description="Pro residues" evidence="3">
    <location>
        <begin position="139"/>
        <end position="153"/>
    </location>
</feature>
<sequence>MLVSDVAFEAKVFPKSFNQISRSWLHCLHPRAPFSCIAFESLDHLLSLIIPSGQNKIPLKKVLRFGSEKCRSSYESCKFETSSRLNSAQKTSSYRADSIFFLYPGLTKSTPTSFSPTNESGKSASAGKTKNPFSSSPPLKNPPSPKGAKPPPVSTKRTISLEASSSSSPKSKNTYVWIEKDASSTYVFPKEIKSLIERDIVPGFLKMPLSKSSYKDYFHALLYAEDCYLEKWDGFEMKNMKVELHEAAIYARKGKQRNINKDDDSDEKLFVAFELDKIRERRPFLISRDFVSLQPLNWKGKTFQGVIYRVVKSNLVLAEFGEDFYCFHHLDNKYDVKFSFNRVCLKRAHQAIGAASKSIFGGLLFPNPTPNRELPFAETFPRYKPQQEVLAIRQILRLRGAPPYLVEGPLVTKGDGLSKTGVLAVEAILQILRADPSKRILVCSPVNKTCDLLMIGLKKKGISESDMFRANAAFREVDGVPLDILPSCLYEDDAGCFTCPSLKELKKYKVILTTFMSSYRLYGEGITAGHFSHIFLADASSSTEPEAMVPLANFITNETNVVVTGAPRNHSGWIRSKIARENGLMTSYFERLRDISMYKELDPKYIVQLEDAETKDRNDIW</sequence>